<sequence>MREHITLISREMAAFLISGSFLVFCMAMIYIDVAWMHNALHETSFTEITQAVMLTLLAALFFRAASQRPEQRSALILVGGFYTCMLIRELDYLFDLIRHGAWLWFALATTAASLALALRTPAQILPGLAALLQHRSWQMMAAGLLAILVFSRLFGMHQLWQQLMMEGYNRVVKNMAEEGCELFGYTLCLIASLRYLWQTHTAQASLPRDSVSPVLSRAAR</sequence>
<evidence type="ECO:0000313" key="2">
    <source>
        <dbReference type="EMBL" id="MBM0748164.1"/>
    </source>
</evidence>
<feature type="transmembrane region" description="Helical" evidence="1">
    <location>
        <begin position="43"/>
        <end position="62"/>
    </location>
</feature>
<evidence type="ECO:0008006" key="4">
    <source>
        <dbReference type="Google" id="ProtNLM"/>
    </source>
</evidence>
<reference evidence="2 3" key="1">
    <citation type="submission" date="2021-01" db="EMBL/GenBank/DDBJ databases">
        <title>Complete genome sequence of Pantoea eucrina OB49, a heavy metal tolerant bacterium with PGPR potential isolated from wheat in Algeria.</title>
        <authorList>
            <person name="Lekired A."/>
            <person name="Ouzari I.H."/>
        </authorList>
    </citation>
    <scope>NUCLEOTIDE SEQUENCE [LARGE SCALE GENOMIC DNA]</scope>
    <source>
        <strain evidence="2 3">OB49</strain>
    </source>
</reference>
<organism evidence="2 3">
    <name type="scientific">Pantoea eucrina</name>
    <dbReference type="NCBI Taxonomy" id="472693"/>
    <lineage>
        <taxon>Bacteria</taxon>
        <taxon>Pseudomonadati</taxon>
        <taxon>Pseudomonadota</taxon>
        <taxon>Gammaproteobacteria</taxon>
        <taxon>Enterobacterales</taxon>
        <taxon>Erwiniaceae</taxon>
        <taxon>Pantoea</taxon>
    </lineage>
</organism>
<feature type="transmembrane region" description="Helical" evidence="1">
    <location>
        <begin position="139"/>
        <end position="160"/>
    </location>
</feature>
<keyword evidence="1" id="KW-0812">Transmembrane</keyword>
<feature type="transmembrane region" description="Helical" evidence="1">
    <location>
        <begin position="12"/>
        <end position="31"/>
    </location>
</feature>
<evidence type="ECO:0000313" key="3">
    <source>
        <dbReference type="Proteomes" id="UP000809137"/>
    </source>
</evidence>
<gene>
    <name evidence="2" type="ORF">JJB79_12165</name>
</gene>
<evidence type="ECO:0000256" key="1">
    <source>
        <dbReference type="SAM" id="Phobius"/>
    </source>
</evidence>
<dbReference type="Proteomes" id="UP000809137">
    <property type="component" value="Unassembled WGS sequence"/>
</dbReference>
<dbReference type="GeneID" id="84689781"/>
<keyword evidence="1" id="KW-1133">Transmembrane helix</keyword>
<protein>
    <recommendedName>
        <fullName evidence="4">Transporter</fullName>
    </recommendedName>
</protein>
<accession>A0ABS1Z6X4</accession>
<dbReference type="EMBL" id="JAFCXS010000008">
    <property type="protein sequence ID" value="MBM0748164.1"/>
    <property type="molecule type" value="Genomic_DNA"/>
</dbReference>
<name>A0ABS1Z6X4_9GAMM</name>
<feature type="transmembrane region" description="Helical" evidence="1">
    <location>
        <begin position="100"/>
        <end position="118"/>
    </location>
</feature>
<keyword evidence="1" id="KW-0472">Membrane</keyword>
<proteinExistence type="predicted"/>
<comment type="caution">
    <text evidence="2">The sequence shown here is derived from an EMBL/GenBank/DDBJ whole genome shotgun (WGS) entry which is preliminary data.</text>
</comment>
<dbReference type="RefSeq" id="WP_039381563.1">
    <property type="nucleotide sequence ID" value="NZ_CP083448.1"/>
</dbReference>
<keyword evidence="3" id="KW-1185">Reference proteome</keyword>